<dbReference type="SUPFAM" id="SSF47384">
    <property type="entry name" value="Homodimeric domain of signal transducing histidine kinase"/>
    <property type="match status" value="1"/>
</dbReference>
<feature type="compositionally biased region" description="Gly residues" evidence="12">
    <location>
        <begin position="423"/>
        <end position="432"/>
    </location>
</feature>
<evidence type="ECO:0000256" key="4">
    <source>
        <dbReference type="ARBA" id="ARBA00022553"/>
    </source>
</evidence>
<dbReference type="GO" id="GO:0005886">
    <property type="term" value="C:plasma membrane"/>
    <property type="evidence" value="ECO:0007669"/>
    <property type="project" value="UniProtKB-SubCell"/>
</dbReference>
<feature type="compositionally biased region" description="Gly residues" evidence="12">
    <location>
        <begin position="8"/>
        <end position="17"/>
    </location>
</feature>
<comment type="caution">
    <text evidence="16">The sequence shown here is derived from an EMBL/GenBank/DDBJ whole genome shotgun (WGS) entry which is preliminary data.</text>
</comment>
<dbReference type="SMART" id="SM00304">
    <property type="entry name" value="HAMP"/>
    <property type="match status" value="1"/>
</dbReference>
<name>A0A852Y4N9_9MICO</name>
<dbReference type="InterPro" id="IPR003594">
    <property type="entry name" value="HATPase_dom"/>
</dbReference>
<reference evidence="16 17" key="1">
    <citation type="submission" date="2020-07" db="EMBL/GenBank/DDBJ databases">
        <title>Sequencing the genomes of 1000 actinobacteria strains.</title>
        <authorList>
            <person name="Klenk H.-P."/>
        </authorList>
    </citation>
    <scope>NUCLEOTIDE SEQUENCE [LARGE SCALE GENOMIC DNA]</scope>
    <source>
        <strain evidence="16 17">DSM 23141</strain>
    </source>
</reference>
<dbReference type="PROSITE" id="PS50109">
    <property type="entry name" value="HIS_KIN"/>
    <property type="match status" value="1"/>
</dbReference>
<evidence type="ECO:0000313" key="16">
    <source>
        <dbReference type="EMBL" id="NYG97886.1"/>
    </source>
</evidence>
<evidence type="ECO:0000256" key="12">
    <source>
        <dbReference type="SAM" id="MobiDB-lite"/>
    </source>
</evidence>
<gene>
    <name evidence="16" type="ORF">BJ979_000512</name>
</gene>
<dbReference type="Pfam" id="PF02518">
    <property type="entry name" value="HATPase_c"/>
    <property type="match status" value="1"/>
</dbReference>
<keyword evidence="17" id="KW-1185">Reference proteome</keyword>
<dbReference type="GO" id="GO:0000155">
    <property type="term" value="F:phosphorelay sensor kinase activity"/>
    <property type="evidence" value="ECO:0007669"/>
    <property type="project" value="InterPro"/>
</dbReference>
<dbReference type="EMBL" id="JACBZY010000001">
    <property type="protein sequence ID" value="NYG97886.1"/>
    <property type="molecule type" value="Genomic_DNA"/>
</dbReference>
<dbReference type="Gene3D" id="3.30.565.10">
    <property type="entry name" value="Histidine kinase-like ATPase, C-terminal domain"/>
    <property type="match status" value="1"/>
</dbReference>
<dbReference type="RefSeq" id="WP_179564879.1">
    <property type="nucleotide sequence ID" value="NZ_JACBZY010000001.1"/>
</dbReference>
<feature type="domain" description="HAMP" evidence="15">
    <location>
        <begin position="222"/>
        <end position="275"/>
    </location>
</feature>
<accession>A0A852Y4N9</accession>
<dbReference type="Gene3D" id="1.10.287.130">
    <property type="match status" value="1"/>
</dbReference>
<feature type="coiled-coil region" evidence="11">
    <location>
        <begin position="302"/>
        <end position="336"/>
    </location>
</feature>
<evidence type="ECO:0000256" key="11">
    <source>
        <dbReference type="SAM" id="Coils"/>
    </source>
</evidence>
<dbReference type="InterPro" id="IPR005467">
    <property type="entry name" value="His_kinase_dom"/>
</dbReference>
<evidence type="ECO:0000259" key="15">
    <source>
        <dbReference type="PROSITE" id="PS50885"/>
    </source>
</evidence>
<feature type="domain" description="Histidine kinase" evidence="14">
    <location>
        <begin position="283"/>
        <end position="529"/>
    </location>
</feature>
<comment type="subcellular location">
    <subcellularLocation>
        <location evidence="2">Cell membrane</location>
    </subcellularLocation>
</comment>
<dbReference type="InterPro" id="IPR036097">
    <property type="entry name" value="HisK_dim/P_sf"/>
</dbReference>
<evidence type="ECO:0000256" key="13">
    <source>
        <dbReference type="SAM" id="Phobius"/>
    </source>
</evidence>
<feature type="transmembrane region" description="Helical" evidence="13">
    <location>
        <begin position="200"/>
        <end position="220"/>
    </location>
</feature>
<dbReference type="Gene3D" id="6.10.340.10">
    <property type="match status" value="1"/>
</dbReference>
<keyword evidence="9" id="KW-0902">Two-component regulatory system</keyword>
<keyword evidence="8 13" id="KW-1133">Transmembrane helix</keyword>
<dbReference type="EC" id="2.7.13.3" evidence="3"/>
<dbReference type="CDD" id="cd06225">
    <property type="entry name" value="HAMP"/>
    <property type="match status" value="1"/>
</dbReference>
<dbReference type="InterPro" id="IPR003661">
    <property type="entry name" value="HisK_dim/P_dom"/>
</dbReference>
<feature type="region of interest" description="Disordered" evidence="12">
    <location>
        <begin position="421"/>
        <end position="442"/>
    </location>
</feature>
<feature type="region of interest" description="Disordered" evidence="12">
    <location>
        <begin position="1"/>
        <end position="45"/>
    </location>
</feature>
<dbReference type="SMART" id="SM00387">
    <property type="entry name" value="HATPase_c"/>
    <property type="match status" value="1"/>
</dbReference>
<proteinExistence type="predicted"/>
<evidence type="ECO:0000256" key="6">
    <source>
        <dbReference type="ARBA" id="ARBA00022692"/>
    </source>
</evidence>
<dbReference type="InterPro" id="IPR036890">
    <property type="entry name" value="HATPase_C_sf"/>
</dbReference>
<keyword evidence="4" id="KW-0597">Phosphoprotein</keyword>
<keyword evidence="6 13" id="KW-0812">Transmembrane</keyword>
<evidence type="ECO:0000256" key="8">
    <source>
        <dbReference type="ARBA" id="ARBA00022989"/>
    </source>
</evidence>
<evidence type="ECO:0000256" key="9">
    <source>
        <dbReference type="ARBA" id="ARBA00023012"/>
    </source>
</evidence>
<evidence type="ECO:0000256" key="3">
    <source>
        <dbReference type="ARBA" id="ARBA00012438"/>
    </source>
</evidence>
<dbReference type="Pfam" id="PF00672">
    <property type="entry name" value="HAMP"/>
    <property type="match status" value="1"/>
</dbReference>
<dbReference type="InterPro" id="IPR004358">
    <property type="entry name" value="Sig_transdc_His_kin-like_C"/>
</dbReference>
<dbReference type="PANTHER" id="PTHR45436:SF5">
    <property type="entry name" value="SENSOR HISTIDINE KINASE TRCS"/>
    <property type="match status" value="1"/>
</dbReference>
<dbReference type="InterPro" id="IPR050428">
    <property type="entry name" value="TCS_sensor_his_kinase"/>
</dbReference>
<evidence type="ECO:0000313" key="17">
    <source>
        <dbReference type="Proteomes" id="UP000553888"/>
    </source>
</evidence>
<evidence type="ECO:0000256" key="10">
    <source>
        <dbReference type="ARBA" id="ARBA00023136"/>
    </source>
</evidence>
<dbReference type="CDD" id="cd00082">
    <property type="entry name" value="HisKA"/>
    <property type="match status" value="1"/>
</dbReference>
<keyword evidence="10 13" id="KW-0472">Membrane</keyword>
<keyword evidence="7 16" id="KW-0418">Kinase</keyword>
<keyword evidence="11" id="KW-0175">Coiled coil</keyword>
<comment type="catalytic activity">
    <reaction evidence="1">
        <text>ATP + protein L-histidine = ADP + protein N-phospho-L-histidine.</text>
        <dbReference type="EC" id="2.7.13.3"/>
    </reaction>
</comment>
<dbReference type="PROSITE" id="PS50885">
    <property type="entry name" value="HAMP"/>
    <property type="match status" value="1"/>
</dbReference>
<dbReference type="PANTHER" id="PTHR45436">
    <property type="entry name" value="SENSOR HISTIDINE KINASE YKOH"/>
    <property type="match status" value="1"/>
</dbReference>
<organism evidence="16 17">
    <name type="scientific">Schumannella luteola</name>
    <dbReference type="NCBI Taxonomy" id="472059"/>
    <lineage>
        <taxon>Bacteria</taxon>
        <taxon>Bacillati</taxon>
        <taxon>Actinomycetota</taxon>
        <taxon>Actinomycetes</taxon>
        <taxon>Micrococcales</taxon>
        <taxon>Microbacteriaceae</taxon>
        <taxon>Schumannella</taxon>
    </lineage>
</organism>
<protein>
    <recommendedName>
        <fullName evidence="3">histidine kinase</fullName>
        <ecNumber evidence="3">2.7.13.3</ecNumber>
    </recommendedName>
</protein>
<keyword evidence="5" id="KW-0808">Transferase</keyword>
<dbReference type="Pfam" id="PF00512">
    <property type="entry name" value="HisKA"/>
    <property type="match status" value="1"/>
</dbReference>
<evidence type="ECO:0000256" key="7">
    <source>
        <dbReference type="ARBA" id="ARBA00022777"/>
    </source>
</evidence>
<dbReference type="Proteomes" id="UP000553888">
    <property type="component" value="Unassembled WGS sequence"/>
</dbReference>
<dbReference type="PRINTS" id="PR00344">
    <property type="entry name" value="BCTRLSENSOR"/>
</dbReference>
<dbReference type="SUPFAM" id="SSF158472">
    <property type="entry name" value="HAMP domain-like"/>
    <property type="match status" value="1"/>
</dbReference>
<evidence type="ECO:0000256" key="5">
    <source>
        <dbReference type="ARBA" id="ARBA00022679"/>
    </source>
</evidence>
<feature type="compositionally biased region" description="Low complexity" evidence="12">
    <location>
        <begin position="18"/>
        <end position="34"/>
    </location>
</feature>
<feature type="transmembrane region" description="Helical" evidence="13">
    <location>
        <begin position="53"/>
        <end position="74"/>
    </location>
</feature>
<dbReference type="SUPFAM" id="SSF55874">
    <property type="entry name" value="ATPase domain of HSP90 chaperone/DNA topoisomerase II/histidine kinase"/>
    <property type="match status" value="1"/>
</dbReference>
<dbReference type="AlphaFoldDB" id="A0A852Y4N9"/>
<evidence type="ECO:0000259" key="14">
    <source>
        <dbReference type="PROSITE" id="PS50109"/>
    </source>
</evidence>
<dbReference type="SMART" id="SM00388">
    <property type="entry name" value="HisKA"/>
    <property type="match status" value="1"/>
</dbReference>
<dbReference type="InterPro" id="IPR003660">
    <property type="entry name" value="HAMP_dom"/>
</dbReference>
<evidence type="ECO:0000256" key="2">
    <source>
        <dbReference type="ARBA" id="ARBA00004236"/>
    </source>
</evidence>
<sequence length="531" mass="55083">MSESRDGNGSGGSGAGGVDAALAAPGAPGPASAPLAPPRLKPRRRRRRVTIRARIALGSLLIAVLIAVPAALLIDAQLQHIVRLGTADGLAGDAGEYVDDIESGDTALEKPPVWQWVAVVRPDGSTAISSLPKPLRPLLPDLVHDDADDVTRDGGVRETRVDDTSYVTLALTADGTGGTWTIVAADDTSSEDAELGPMRLLLLAIVIVLVAGVGATGWLLTRFSLRPVQDLQQTAERLSVGRSGELLPVGAVDDEISRLARTLNRLIERMRAATNRERQLVSDASHELRTPVAVLRTRLELAATADVDAATLRRDLEAAQRDAERLSTLVTSLLELSTIEARGDQPRGAVHATIGDLHDEVAAAVDRAAFRASTVEVDVALDSAVEPAVSPRATVALAAEDAGRIVDNLVGNAVRALEERAGVSGGAPGGAPAGDPSSPGEPQRILVALAVGPERAELRVVDQAGGLPPELERSALQRFTRGPKARSGTGAGLGLPIVAALVSAASGELRLDSRRGEGLTVVVTLPVTAPE</sequence>
<evidence type="ECO:0000256" key="1">
    <source>
        <dbReference type="ARBA" id="ARBA00000085"/>
    </source>
</evidence>